<dbReference type="AlphaFoldDB" id="W6M1D6"/>
<name>W6M1D6_9GAMM</name>
<dbReference type="EMBL" id="CBTJ020000019">
    <property type="protein sequence ID" value="CDI01206.1"/>
    <property type="molecule type" value="Genomic_DNA"/>
</dbReference>
<reference evidence="1" key="1">
    <citation type="submission" date="2013-07" db="EMBL/GenBank/DDBJ databases">
        <authorList>
            <person name="McIlroy S."/>
        </authorList>
    </citation>
    <scope>NUCLEOTIDE SEQUENCE [LARGE SCALE GENOMIC DNA]</scope>
    <source>
        <strain evidence="1">Run_A_D11</strain>
    </source>
</reference>
<organism evidence="1 2">
    <name type="scientific">Candidatus Competibacter denitrificans Run_A_D11</name>
    <dbReference type="NCBI Taxonomy" id="1400863"/>
    <lineage>
        <taxon>Bacteria</taxon>
        <taxon>Pseudomonadati</taxon>
        <taxon>Pseudomonadota</taxon>
        <taxon>Gammaproteobacteria</taxon>
        <taxon>Candidatus Competibacteraceae</taxon>
        <taxon>Candidatus Competibacter</taxon>
    </lineage>
</organism>
<dbReference type="Proteomes" id="UP000035760">
    <property type="component" value="Unassembled WGS sequence"/>
</dbReference>
<sequence length="79" mass="9082">MLRLFDPNDIRFARKGRFDRLATMAVHHEAFGRVKAPGGAQDMSQQRFATYLVQNFGRIRNHPLPLAGGKDDDRKLLHH</sequence>
<reference evidence="1" key="2">
    <citation type="submission" date="2014-03" db="EMBL/GenBank/DDBJ databases">
        <title>Candidatus Competibacter-lineage genomes retrieved from metagenomes reveal functional metabolic diversity.</title>
        <authorList>
            <person name="McIlroy S.J."/>
            <person name="Albertsen M."/>
            <person name="Andresen E.K."/>
            <person name="Saunders A.M."/>
            <person name="Kristiansen R."/>
            <person name="Stokholm-Bjerregaard M."/>
            <person name="Nielsen K.L."/>
            <person name="Nielsen P.H."/>
        </authorList>
    </citation>
    <scope>NUCLEOTIDE SEQUENCE</scope>
    <source>
        <strain evidence="1">Run_A_D11</strain>
    </source>
</reference>
<keyword evidence="2" id="KW-1185">Reference proteome</keyword>
<gene>
    <name evidence="1" type="ORF">BN873_140029</name>
</gene>
<proteinExistence type="predicted"/>
<accession>W6M1D6</accession>
<dbReference type="STRING" id="1400863.BN873_140029"/>
<evidence type="ECO:0000313" key="2">
    <source>
        <dbReference type="Proteomes" id="UP000035760"/>
    </source>
</evidence>
<protein>
    <submittedName>
        <fullName evidence="1">Uncharacterized protein</fullName>
    </submittedName>
</protein>
<evidence type="ECO:0000313" key="1">
    <source>
        <dbReference type="EMBL" id="CDI01206.1"/>
    </source>
</evidence>
<comment type="caution">
    <text evidence="1">The sequence shown here is derived from an EMBL/GenBank/DDBJ whole genome shotgun (WGS) entry which is preliminary data.</text>
</comment>